<protein>
    <recommendedName>
        <fullName evidence="3">Phenylalanyl-tRNA synthetase subunit alpha</fullName>
    </recommendedName>
</protein>
<gene>
    <name evidence="1" type="ORF">SAMN06296241_0705</name>
</gene>
<name>A0A285X1I9_9FLAO</name>
<sequence length="131" mass="15069">MKKDIDIPEVTDVYVAAVREEHEEYGSLDWNAYLINDLAETLESVLIVSRGYDGTRETSVMRHSIAKLPPQSFAKVEFLQDDVLQLNNEFSVSFFAEGKMFHKKFVFKKNSINEKALREVPVMQKKGVLLK</sequence>
<dbReference type="EMBL" id="OCMF01000001">
    <property type="protein sequence ID" value="SOC79185.1"/>
    <property type="molecule type" value="Genomic_DNA"/>
</dbReference>
<dbReference type="Proteomes" id="UP000219193">
    <property type="component" value="Unassembled WGS sequence"/>
</dbReference>
<evidence type="ECO:0000313" key="2">
    <source>
        <dbReference type="Proteomes" id="UP000219193"/>
    </source>
</evidence>
<dbReference type="RefSeq" id="WP_097054944.1">
    <property type="nucleotide sequence ID" value="NZ_OCMF01000001.1"/>
</dbReference>
<reference evidence="2" key="1">
    <citation type="submission" date="2017-09" db="EMBL/GenBank/DDBJ databases">
        <authorList>
            <person name="Varghese N."/>
            <person name="Submissions S."/>
        </authorList>
    </citation>
    <scope>NUCLEOTIDE SEQUENCE [LARGE SCALE GENOMIC DNA]</scope>
    <source>
        <strain evidence="2">CGMCC 1.12641</strain>
    </source>
</reference>
<evidence type="ECO:0000313" key="1">
    <source>
        <dbReference type="EMBL" id="SOC79185.1"/>
    </source>
</evidence>
<keyword evidence="2" id="KW-1185">Reference proteome</keyword>
<dbReference type="OrthoDB" id="953239at2"/>
<accession>A0A285X1I9</accession>
<dbReference type="AlphaFoldDB" id="A0A285X1I9"/>
<evidence type="ECO:0008006" key="3">
    <source>
        <dbReference type="Google" id="ProtNLM"/>
    </source>
</evidence>
<proteinExistence type="predicted"/>
<organism evidence="1 2">
    <name type="scientific">Salinimicrobium sediminis</name>
    <dbReference type="NCBI Taxonomy" id="1343891"/>
    <lineage>
        <taxon>Bacteria</taxon>
        <taxon>Pseudomonadati</taxon>
        <taxon>Bacteroidota</taxon>
        <taxon>Flavobacteriia</taxon>
        <taxon>Flavobacteriales</taxon>
        <taxon>Flavobacteriaceae</taxon>
        <taxon>Salinimicrobium</taxon>
    </lineage>
</organism>